<organism evidence="1 2">
    <name type="scientific">Fusarium oxysporum f. sp. cepae</name>
    <dbReference type="NCBI Taxonomy" id="396571"/>
    <lineage>
        <taxon>Eukaryota</taxon>
        <taxon>Fungi</taxon>
        <taxon>Dikarya</taxon>
        <taxon>Ascomycota</taxon>
        <taxon>Pezizomycotina</taxon>
        <taxon>Sordariomycetes</taxon>
        <taxon>Hypocreomycetidae</taxon>
        <taxon>Hypocreales</taxon>
        <taxon>Nectriaceae</taxon>
        <taxon>Fusarium</taxon>
        <taxon>Fusarium oxysporum species complex</taxon>
    </lineage>
</organism>
<reference evidence="1 2" key="1">
    <citation type="journal article" date="2018" name="Sci. Rep.">
        <title>Characterisation of pathogen-specific regions and novel effector candidates in Fusarium oxysporum f. sp. cepae.</title>
        <authorList>
            <person name="Armitage A.D."/>
            <person name="Taylor A."/>
            <person name="Sobczyk M.K."/>
            <person name="Baxter L."/>
            <person name="Greenfield B.P."/>
            <person name="Bates H.J."/>
            <person name="Wilson F."/>
            <person name="Jackson A.C."/>
            <person name="Ott S."/>
            <person name="Harrison R.J."/>
            <person name="Clarkson J.P."/>
        </authorList>
    </citation>
    <scope>NUCLEOTIDE SEQUENCE [LARGE SCALE GENOMIC DNA]</scope>
    <source>
        <strain evidence="1 2">FoC_Fus2</strain>
    </source>
</reference>
<dbReference type="AlphaFoldDB" id="A0A3L6MNB4"/>
<evidence type="ECO:0000313" key="1">
    <source>
        <dbReference type="EMBL" id="RKK06404.1"/>
    </source>
</evidence>
<dbReference type="Proteomes" id="UP000270866">
    <property type="component" value="Unassembled WGS sequence"/>
</dbReference>
<evidence type="ECO:0000313" key="2">
    <source>
        <dbReference type="Proteomes" id="UP000270866"/>
    </source>
</evidence>
<protein>
    <recommendedName>
        <fullName evidence="3">HTH CENPB-type domain-containing protein</fullName>
    </recommendedName>
</protein>
<evidence type="ECO:0008006" key="3">
    <source>
        <dbReference type="Google" id="ProtNLM"/>
    </source>
</evidence>
<dbReference type="EMBL" id="MRCU01000022">
    <property type="protein sequence ID" value="RKK06404.1"/>
    <property type="molecule type" value="Genomic_DNA"/>
</dbReference>
<sequence>MPNSRKLSNLEEDTLLAFIVDLDSRGYPLRLSGVEQMGNRLLDARDAPRSGTRWAIIFKRQPLLNMRSQW</sequence>
<comment type="caution">
    <text evidence="1">The sequence shown here is derived from an EMBL/GenBank/DDBJ whole genome shotgun (WGS) entry which is preliminary data.</text>
</comment>
<proteinExistence type="predicted"/>
<gene>
    <name evidence="1" type="ORF">BFJ65_g18801</name>
</gene>
<name>A0A3L6MNB4_FUSOX</name>
<accession>A0A3L6MNB4</accession>